<dbReference type="AlphaFoldDB" id="B0X5S7"/>
<dbReference type="PANTHER" id="PTHR46901">
    <property type="entry name" value="GH04942P"/>
    <property type="match status" value="1"/>
</dbReference>
<reference evidence="3" key="2">
    <citation type="submission" date="2020-05" db="UniProtKB">
        <authorList>
            <consortium name="EnsemblMetazoa"/>
        </authorList>
    </citation>
    <scope>IDENTIFICATION</scope>
    <source>
        <strain evidence="3">JHB</strain>
    </source>
</reference>
<dbReference type="EMBL" id="DS232395">
    <property type="protein sequence ID" value="EDS41058.1"/>
    <property type="molecule type" value="Genomic_DNA"/>
</dbReference>
<evidence type="ECO:0000313" key="3">
    <source>
        <dbReference type="EnsemblMetazoa" id="CPIJ014873-PA"/>
    </source>
</evidence>
<feature type="domain" description="DOMON" evidence="1">
    <location>
        <begin position="43"/>
        <end position="177"/>
    </location>
</feature>
<evidence type="ECO:0000313" key="2">
    <source>
        <dbReference type="EMBL" id="EDS41058.1"/>
    </source>
</evidence>
<organism>
    <name type="scientific">Culex quinquefasciatus</name>
    <name type="common">Southern house mosquito</name>
    <name type="synonym">Culex pungens</name>
    <dbReference type="NCBI Taxonomy" id="7176"/>
    <lineage>
        <taxon>Eukaryota</taxon>
        <taxon>Metazoa</taxon>
        <taxon>Ecdysozoa</taxon>
        <taxon>Arthropoda</taxon>
        <taxon>Hexapoda</taxon>
        <taxon>Insecta</taxon>
        <taxon>Pterygota</taxon>
        <taxon>Neoptera</taxon>
        <taxon>Endopterygota</taxon>
        <taxon>Diptera</taxon>
        <taxon>Nematocera</taxon>
        <taxon>Culicoidea</taxon>
        <taxon>Culicidae</taxon>
        <taxon>Culicinae</taxon>
        <taxon>Culicini</taxon>
        <taxon>Culex</taxon>
        <taxon>Culex</taxon>
    </lineage>
</organism>
<dbReference type="PROSITE" id="PS50836">
    <property type="entry name" value="DOMON"/>
    <property type="match status" value="1"/>
</dbReference>
<dbReference type="InParanoid" id="B0X5S7"/>
<dbReference type="InterPro" id="IPR005018">
    <property type="entry name" value="DOMON_domain"/>
</dbReference>
<dbReference type="Pfam" id="PF03351">
    <property type="entry name" value="DOMON"/>
    <property type="match status" value="1"/>
</dbReference>
<dbReference type="VEuPathDB" id="VectorBase:CQUJHB005418"/>
<keyword evidence="4" id="KW-1185">Reference proteome</keyword>
<dbReference type="KEGG" id="cqu:CpipJ_CPIJ014873"/>
<dbReference type="OrthoDB" id="9976881at2759"/>
<sequence>MAHLRKRSFAWTRLEGGLTKSRRGGQRDKQLDVKQLEWDEINDLLQVERKVDETEKPYRTMPSLLHSAKQSASDHSEITNGTEEDFRTQHDFNTMDYTDIVIETAHWVTHRVWDYYTRDRFTPRVDAFWGGKSNLTETGGFKVEGTTTIVFRRKLAANEPTDHSIVNDLVHVIWAKGQKPSKFKNW</sequence>
<proteinExistence type="predicted"/>
<dbReference type="HOGENOM" id="CLU_1455801_0_0_1"/>
<dbReference type="EnsemblMetazoa" id="CPIJ014873-RA">
    <property type="protein sequence ID" value="CPIJ014873-PA"/>
    <property type="gene ID" value="CPIJ014873"/>
</dbReference>
<accession>B0X5S7</accession>
<evidence type="ECO:0000259" key="1">
    <source>
        <dbReference type="PROSITE" id="PS50836"/>
    </source>
</evidence>
<dbReference type="Proteomes" id="UP000002320">
    <property type="component" value="Unassembled WGS sequence"/>
</dbReference>
<gene>
    <name evidence="3" type="primary">6048029</name>
    <name evidence="2" type="ORF">CpipJ_CPIJ014873</name>
</gene>
<reference evidence="2" key="1">
    <citation type="submission" date="2007-03" db="EMBL/GenBank/DDBJ databases">
        <title>Annotation of Culex pipiens quinquefasciatus.</title>
        <authorList>
            <consortium name="The Broad Institute Genome Sequencing Platform"/>
            <person name="Atkinson P.W."/>
            <person name="Hemingway J."/>
            <person name="Christensen B.M."/>
            <person name="Higgs S."/>
            <person name="Kodira C."/>
            <person name="Hannick L."/>
            <person name="Megy K."/>
            <person name="O'Leary S."/>
            <person name="Pearson M."/>
            <person name="Haas B.J."/>
            <person name="Mauceli E."/>
            <person name="Wortman J.R."/>
            <person name="Lee N.H."/>
            <person name="Guigo R."/>
            <person name="Stanke M."/>
            <person name="Alvarado L."/>
            <person name="Amedeo P."/>
            <person name="Antoine C.H."/>
            <person name="Arensburger P."/>
            <person name="Bidwell S.L."/>
            <person name="Crawford M."/>
            <person name="Camaro F."/>
            <person name="Devon K."/>
            <person name="Engels R."/>
            <person name="Hammond M."/>
            <person name="Howarth C."/>
            <person name="Koehrsen M."/>
            <person name="Lawson D."/>
            <person name="Montgomery P."/>
            <person name="Nene V."/>
            <person name="Nusbaum C."/>
            <person name="Puiu D."/>
            <person name="Romero-Severson J."/>
            <person name="Severson D.W."/>
            <person name="Shumway M."/>
            <person name="Sisk P."/>
            <person name="Stolte C."/>
            <person name="Zeng Q."/>
            <person name="Eisenstadt E."/>
            <person name="Fraser-Liggett C."/>
            <person name="Strausberg R."/>
            <person name="Galagan J."/>
            <person name="Birren B."/>
            <person name="Collins F.H."/>
        </authorList>
    </citation>
    <scope>NUCLEOTIDE SEQUENCE [LARGE SCALE GENOMIC DNA]</scope>
    <source>
        <strain evidence="2">JHB</strain>
    </source>
</reference>
<dbReference type="VEuPathDB" id="VectorBase:CQUJHB007218"/>
<dbReference type="eggNOG" id="KOG4293">
    <property type="taxonomic scope" value="Eukaryota"/>
</dbReference>
<dbReference type="CDD" id="cd09631">
    <property type="entry name" value="DOMON_DOH"/>
    <property type="match status" value="1"/>
</dbReference>
<name>B0X5S7_CULQU</name>
<dbReference type="VEuPathDB" id="VectorBase:CPIJ014873"/>
<evidence type="ECO:0000313" key="4">
    <source>
        <dbReference type="Proteomes" id="UP000002320"/>
    </source>
</evidence>
<dbReference type="STRING" id="7176.B0X5S7"/>
<dbReference type="InterPro" id="IPR045266">
    <property type="entry name" value="DOH_DOMON"/>
</dbReference>
<protein>
    <submittedName>
        <fullName evidence="2">Predicted protein</fullName>
    </submittedName>
</protein>
<dbReference type="PANTHER" id="PTHR46901:SF2">
    <property type="entry name" value="GH04942P"/>
    <property type="match status" value="1"/>
</dbReference>